<feature type="region of interest" description="Disordered" evidence="1">
    <location>
        <begin position="1"/>
        <end position="65"/>
    </location>
</feature>
<dbReference type="AlphaFoldDB" id="A0A139HDH2"/>
<evidence type="ECO:0000313" key="2">
    <source>
        <dbReference type="EMBL" id="KXT00419.1"/>
    </source>
</evidence>
<dbReference type="Proteomes" id="UP000073492">
    <property type="component" value="Unassembled WGS sequence"/>
</dbReference>
<sequence>MNVPQALGQKEMKLAEQVNGQKEMKLSEQANGQKEMKLSEQANGQQKYGAHHATQSALKDDSKTHVLHRRLKSLNDQ</sequence>
<gene>
    <name evidence="2" type="ORF">AC579_7012</name>
</gene>
<accession>A0A139HDH2</accession>
<comment type="caution">
    <text evidence="2">The sequence shown here is derived from an EMBL/GenBank/DDBJ whole genome shotgun (WGS) entry which is preliminary data.</text>
</comment>
<protein>
    <submittedName>
        <fullName evidence="2">Uncharacterized protein</fullName>
    </submittedName>
</protein>
<evidence type="ECO:0000313" key="3">
    <source>
        <dbReference type="Proteomes" id="UP000073492"/>
    </source>
</evidence>
<dbReference type="EMBL" id="LFZO01000682">
    <property type="protein sequence ID" value="KXT00419.1"/>
    <property type="molecule type" value="Genomic_DNA"/>
</dbReference>
<evidence type="ECO:0000256" key="1">
    <source>
        <dbReference type="SAM" id="MobiDB-lite"/>
    </source>
</evidence>
<organism evidence="2 3">
    <name type="scientific">Pseudocercospora musae</name>
    <dbReference type="NCBI Taxonomy" id="113226"/>
    <lineage>
        <taxon>Eukaryota</taxon>
        <taxon>Fungi</taxon>
        <taxon>Dikarya</taxon>
        <taxon>Ascomycota</taxon>
        <taxon>Pezizomycotina</taxon>
        <taxon>Dothideomycetes</taxon>
        <taxon>Dothideomycetidae</taxon>
        <taxon>Mycosphaerellales</taxon>
        <taxon>Mycosphaerellaceae</taxon>
        <taxon>Pseudocercospora</taxon>
    </lineage>
</organism>
<reference evidence="2 3" key="1">
    <citation type="submission" date="2015-07" db="EMBL/GenBank/DDBJ databases">
        <title>Comparative genomics of the Sigatoka disease complex on banana suggests a link between parallel evolutionary changes in Pseudocercospora fijiensis and Pseudocercospora eumusae and increased virulence on the banana host.</title>
        <authorList>
            <person name="Chang T.-C."/>
            <person name="Salvucci A."/>
            <person name="Crous P.W."/>
            <person name="Stergiopoulos I."/>
        </authorList>
    </citation>
    <scope>NUCLEOTIDE SEQUENCE [LARGE SCALE GENOMIC DNA]</scope>
    <source>
        <strain evidence="2 3">CBS 116634</strain>
    </source>
</reference>
<proteinExistence type="predicted"/>
<name>A0A139HDH2_9PEZI</name>
<keyword evidence="3" id="KW-1185">Reference proteome</keyword>